<reference evidence="3 4" key="1">
    <citation type="submission" date="2016-04" db="EMBL/GenBank/DDBJ databases">
        <title>Genome sequence of Methanobrevibacter curvatus DSM 11111.</title>
        <authorList>
            <person name="Poehlein A."/>
            <person name="Seedorf H."/>
            <person name="Daniel R."/>
        </authorList>
    </citation>
    <scope>NUCLEOTIDE SEQUENCE [LARGE SCALE GENOMIC DNA]</scope>
    <source>
        <strain evidence="3 4">DSM 11111</strain>
    </source>
</reference>
<dbReference type="AlphaFoldDB" id="A0A162FBS9"/>
<comment type="similarity">
    <text evidence="1">Belongs to the UPF0045 family.</text>
</comment>
<dbReference type="EMBL" id="LWMV01000204">
    <property type="protein sequence ID" value="KZX10695.1"/>
    <property type="molecule type" value="Genomic_DNA"/>
</dbReference>
<dbReference type="PANTHER" id="PTHR33777">
    <property type="entry name" value="UPF0045 PROTEIN ECM15"/>
    <property type="match status" value="1"/>
</dbReference>
<evidence type="ECO:0000313" key="3">
    <source>
        <dbReference type="EMBL" id="KZX10695.1"/>
    </source>
</evidence>
<dbReference type="Gene3D" id="3.30.70.930">
    <property type="match status" value="1"/>
</dbReference>
<evidence type="ECO:0000313" key="4">
    <source>
        <dbReference type="Proteomes" id="UP000077245"/>
    </source>
</evidence>
<evidence type="ECO:0000256" key="1">
    <source>
        <dbReference type="ARBA" id="ARBA00010272"/>
    </source>
</evidence>
<gene>
    <name evidence="3" type="ORF">MBCUR_16880</name>
</gene>
<proteinExistence type="inferred from homology"/>
<evidence type="ECO:0000259" key="2">
    <source>
        <dbReference type="Pfam" id="PF01910"/>
    </source>
</evidence>
<dbReference type="InterPro" id="IPR051614">
    <property type="entry name" value="UPF0045_domain"/>
</dbReference>
<dbReference type="STRING" id="49547.MBCUR_16880"/>
<sequence>MIIADIAIFPIGINGTELSKYASVAVEAIKKSKIKYNLTSMGTQIESESLNFIYEVIQSAQEAIFELGIGRVYTIIKVDDRRDISNKSMEDKINSVNNLLNK</sequence>
<dbReference type="PATRIC" id="fig|49547.3.peg.1796"/>
<name>A0A162FBS9_9EURY</name>
<dbReference type="InterPro" id="IPR029756">
    <property type="entry name" value="MTH1187/YkoF-like"/>
</dbReference>
<dbReference type="OrthoDB" id="10763at2157"/>
<dbReference type="Pfam" id="PF01910">
    <property type="entry name" value="Thiamine_BP"/>
    <property type="match status" value="1"/>
</dbReference>
<protein>
    <recommendedName>
        <fullName evidence="2">Thiamine-binding protein domain-containing protein</fullName>
    </recommendedName>
</protein>
<dbReference type="NCBIfam" id="TIGR00106">
    <property type="entry name" value="MTH1187 family thiamine-binding protein"/>
    <property type="match status" value="1"/>
</dbReference>
<dbReference type="PANTHER" id="PTHR33777:SF1">
    <property type="entry name" value="UPF0045 PROTEIN ECM15"/>
    <property type="match status" value="1"/>
</dbReference>
<dbReference type="GO" id="GO:0005829">
    <property type="term" value="C:cytosol"/>
    <property type="evidence" value="ECO:0007669"/>
    <property type="project" value="TreeGrafter"/>
</dbReference>
<keyword evidence="4" id="KW-1185">Reference proteome</keyword>
<organism evidence="3 4">
    <name type="scientific">Methanobrevibacter curvatus</name>
    <dbReference type="NCBI Taxonomy" id="49547"/>
    <lineage>
        <taxon>Archaea</taxon>
        <taxon>Methanobacteriati</taxon>
        <taxon>Methanobacteriota</taxon>
        <taxon>Methanomada group</taxon>
        <taxon>Methanobacteria</taxon>
        <taxon>Methanobacteriales</taxon>
        <taxon>Methanobacteriaceae</taxon>
        <taxon>Methanobrevibacter</taxon>
    </lineage>
</organism>
<accession>A0A162FBS9</accession>
<dbReference type="RefSeq" id="WP_067092472.1">
    <property type="nucleotide sequence ID" value="NZ_LWMV01000204.1"/>
</dbReference>
<feature type="domain" description="Thiamine-binding protein" evidence="2">
    <location>
        <begin position="4"/>
        <end position="96"/>
    </location>
</feature>
<dbReference type="Proteomes" id="UP000077245">
    <property type="component" value="Unassembled WGS sequence"/>
</dbReference>
<dbReference type="InterPro" id="IPR002767">
    <property type="entry name" value="Thiamine_BP"/>
</dbReference>
<dbReference type="SUPFAM" id="SSF89957">
    <property type="entry name" value="MTH1187/YkoF-like"/>
    <property type="match status" value="1"/>
</dbReference>
<comment type="caution">
    <text evidence="3">The sequence shown here is derived from an EMBL/GenBank/DDBJ whole genome shotgun (WGS) entry which is preliminary data.</text>
</comment>